<dbReference type="PANTHER" id="PTHR33322">
    <property type="entry name" value="BAG DOMAIN CONTAINING PROTEIN, EXPRESSED"/>
    <property type="match status" value="1"/>
</dbReference>
<sequence>MSKFSRFHLIEPYYSHYPSLLLTEAETSIVVPKPLSFPDVEDFDFDFAFDLLSHSRFGPPALDVFDSFTDLVQIDEAPLFSSYRRIRRVERSRDEVLLRKLSDRVSQLESRIDRLASARFSRYGDQKYTWTKEIKGVEKNSVDRKYKLVAEIKDGKKKNEGKNGGVLQNYKWSAEIKGKNERDQVRKYTVEVSTGNGSESTEKEEEKKKGKKVGNETRVVEIEDSDDHGAVVLRQAFAKRSRVIESKKGKKKELCPQDAAIIIQISFREYLIHRSKVLRALRDLSVAKTKLKELRASFNNYAYSKRLAWDAEERQRFTEKLIVLLLTVDAIEGVDLMVRTATRSMIVELEAMLDVVDPQPAKRSISFRRRMFDMPSQSINEEIAAGVAEVVEMIDQAENNVNAHESSE</sequence>
<evidence type="ECO:0000313" key="4">
    <source>
        <dbReference type="Proteomes" id="UP000685013"/>
    </source>
</evidence>
<comment type="caution">
    <text evidence="3">The sequence shown here is derived from an EMBL/GenBank/DDBJ whole genome shotgun (WGS) entry which is preliminary data.</text>
</comment>
<dbReference type="GO" id="GO:0009506">
    <property type="term" value="C:plasmodesma"/>
    <property type="evidence" value="ECO:0007669"/>
    <property type="project" value="TreeGrafter"/>
</dbReference>
<dbReference type="InterPro" id="IPR040400">
    <property type="entry name" value="BAG5/6/7/8"/>
</dbReference>
<feature type="non-terminal residue" evidence="3">
    <location>
        <position position="1"/>
    </location>
</feature>
<accession>A0AAV6MWM3</accession>
<evidence type="ECO:0000313" key="3">
    <source>
        <dbReference type="EMBL" id="KAG6588782.1"/>
    </source>
</evidence>
<evidence type="ECO:0000256" key="2">
    <source>
        <dbReference type="SAM" id="MobiDB-lite"/>
    </source>
</evidence>
<dbReference type="AlphaFoldDB" id="A0AAV6MWM3"/>
<dbReference type="GO" id="GO:0006457">
    <property type="term" value="P:protein folding"/>
    <property type="evidence" value="ECO:0007669"/>
    <property type="project" value="TreeGrafter"/>
</dbReference>
<keyword evidence="1" id="KW-0143">Chaperone</keyword>
<dbReference type="Proteomes" id="UP000685013">
    <property type="component" value="Chromosome 11"/>
</dbReference>
<organism evidence="3 4">
    <name type="scientific">Cucurbita argyrosperma subsp. sororia</name>
    <dbReference type="NCBI Taxonomy" id="37648"/>
    <lineage>
        <taxon>Eukaryota</taxon>
        <taxon>Viridiplantae</taxon>
        <taxon>Streptophyta</taxon>
        <taxon>Embryophyta</taxon>
        <taxon>Tracheophyta</taxon>
        <taxon>Spermatophyta</taxon>
        <taxon>Magnoliopsida</taxon>
        <taxon>eudicotyledons</taxon>
        <taxon>Gunneridae</taxon>
        <taxon>Pentapetalae</taxon>
        <taxon>rosids</taxon>
        <taxon>fabids</taxon>
        <taxon>Cucurbitales</taxon>
        <taxon>Cucurbitaceae</taxon>
        <taxon>Cucurbiteae</taxon>
        <taxon>Cucurbita</taxon>
    </lineage>
</organism>
<keyword evidence="4" id="KW-1185">Reference proteome</keyword>
<proteinExistence type="predicted"/>
<evidence type="ECO:0000256" key="1">
    <source>
        <dbReference type="ARBA" id="ARBA00023186"/>
    </source>
</evidence>
<protein>
    <submittedName>
        <fullName evidence="3">BAG family molecular chaperone regulator 7</fullName>
    </submittedName>
</protein>
<reference evidence="3 4" key="1">
    <citation type="journal article" date="2021" name="Hortic Res">
        <title>The domestication of Cucurbita argyrosperma as revealed by the genome of its wild relative.</title>
        <authorList>
            <person name="Barrera-Redondo J."/>
            <person name="Sanchez-de la Vega G."/>
            <person name="Aguirre-Liguori J.A."/>
            <person name="Castellanos-Morales G."/>
            <person name="Gutierrez-Guerrero Y.T."/>
            <person name="Aguirre-Dugua X."/>
            <person name="Aguirre-Planter E."/>
            <person name="Tenaillon M.I."/>
            <person name="Lira-Saade R."/>
            <person name="Eguiarte L.E."/>
        </authorList>
    </citation>
    <scope>NUCLEOTIDE SEQUENCE [LARGE SCALE GENOMIC DNA]</scope>
    <source>
        <strain evidence="3">JBR-2021</strain>
    </source>
</reference>
<dbReference type="EMBL" id="JAGKQH010000011">
    <property type="protein sequence ID" value="KAG6588782.1"/>
    <property type="molecule type" value="Genomic_DNA"/>
</dbReference>
<gene>
    <name evidence="3" type="primary">BAG7</name>
    <name evidence="3" type="ORF">SDJN03_17347</name>
</gene>
<feature type="region of interest" description="Disordered" evidence="2">
    <location>
        <begin position="189"/>
        <end position="213"/>
    </location>
</feature>
<dbReference type="PANTHER" id="PTHR33322:SF3">
    <property type="entry name" value="BAG FAMILY MOLECULAR CHAPERONE REGULATOR 7"/>
    <property type="match status" value="1"/>
</dbReference>
<feature type="compositionally biased region" description="Basic and acidic residues" evidence="2">
    <location>
        <begin position="200"/>
        <end position="213"/>
    </location>
</feature>
<name>A0AAV6MWM3_9ROSI</name>